<organism evidence="3 4">
    <name type="scientific">Thermophilibacter gallinarum</name>
    <dbReference type="NCBI Taxonomy" id="2779357"/>
    <lineage>
        <taxon>Bacteria</taxon>
        <taxon>Bacillati</taxon>
        <taxon>Actinomycetota</taxon>
        <taxon>Coriobacteriia</taxon>
        <taxon>Coriobacteriales</taxon>
        <taxon>Atopobiaceae</taxon>
        <taxon>Thermophilibacter</taxon>
    </lineage>
</organism>
<reference evidence="3 4" key="1">
    <citation type="submission" date="2020-10" db="EMBL/GenBank/DDBJ databases">
        <title>ChiBAC.</title>
        <authorList>
            <person name="Zenner C."/>
            <person name="Hitch T.C.A."/>
            <person name="Clavel T."/>
        </authorList>
    </citation>
    <scope>NUCLEOTIDE SEQUENCE [LARGE SCALE GENOMIC DNA]</scope>
    <source>
        <strain evidence="3 4">DSM 107455</strain>
    </source>
</reference>
<comment type="caution">
    <text evidence="3">The sequence shown here is derived from an EMBL/GenBank/DDBJ whole genome shotgun (WGS) entry which is preliminary data.</text>
</comment>
<dbReference type="Proteomes" id="UP001194273">
    <property type="component" value="Unassembled WGS sequence"/>
</dbReference>
<dbReference type="InterPro" id="IPR004380">
    <property type="entry name" value="Asp_race"/>
</dbReference>
<comment type="similarity">
    <text evidence="1">Belongs to the aspartate/glutamate racemases family.</text>
</comment>
<dbReference type="Gene3D" id="3.40.50.1860">
    <property type="match status" value="2"/>
</dbReference>
<dbReference type="InterPro" id="IPR015942">
    <property type="entry name" value="Asp/Glu/hydantoin_racemase"/>
</dbReference>
<dbReference type="Pfam" id="PF01177">
    <property type="entry name" value="Asp_Glu_race"/>
    <property type="match status" value="1"/>
</dbReference>
<dbReference type="PANTHER" id="PTHR21198">
    <property type="entry name" value="GLUTAMATE RACEMASE"/>
    <property type="match status" value="1"/>
</dbReference>
<dbReference type="NCBIfam" id="TIGR00035">
    <property type="entry name" value="asp_race"/>
    <property type="match status" value="1"/>
</dbReference>
<keyword evidence="2" id="KW-0413">Isomerase</keyword>
<keyword evidence="4" id="KW-1185">Reference proteome</keyword>
<protein>
    <submittedName>
        <fullName evidence="3">Aspartate/glutamate racemase family protein</fullName>
    </submittedName>
</protein>
<dbReference type="PANTHER" id="PTHR21198:SF7">
    <property type="entry name" value="ASPARTATE-GLUTAMATE RACEMASE FAMILY"/>
    <property type="match status" value="1"/>
</dbReference>
<accession>A0ABR9QRU3</accession>
<proteinExistence type="inferred from homology"/>
<evidence type="ECO:0000256" key="2">
    <source>
        <dbReference type="ARBA" id="ARBA00023235"/>
    </source>
</evidence>
<evidence type="ECO:0000313" key="4">
    <source>
        <dbReference type="Proteomes" id="UP001194273"/>
    </source>
</evidence>
<dbReference type="SUPFAM" id="SSF53681">
    <property type="entry name" value="Aspartate/glutamate racemase"/>
    <property type="match status" value="2"/>
</dbReference>
<sequence length="233" mass="25207">MEKLGVIGGMGPEATAYYYDQVVRHTQAATDQDHIDMVILSCASMPDRTRAIQTGDARSLLTTMRSCVSLLEQAGCAHIAIPCNTSHFFYDQIQAFTGIPVIHMPREAVRETVLVGGARRVGVMGTDGTVASGVYARECEALGATCVTPPAELQASVMSIIYDDVKAGREPDLDAFDRVIGWFLDEGACDSVILACTELSVVSQYRRLPEAVLDAMDVLVRKSILLSGARYRA</sequence>
<dbReference type="RefSeq" id="WP_193529206.1">
    <property type="nucleotide sequence ID" value="NZ_JADCJZ010000001.1"/>
</dbReference>
<gene>
    <name evidence="3" type="ORF">INF26_02845</name>
</gene>
<dbReference type="InterPro" id="IPR001920">
    <property type="entry name" value="Asp/Glu_race"/>
</dbReference>
<name>A0ABR9QRU3_9ACTN</name>
<evidence type="ECO:0000256" key="1">
    <source>
        <dbReference type="ARBA" id="ARBA00007847"/>
    </source>
</evidence>
<evidence type="ECO:0000313" key="3">
    <source>
        <dbReference type="EMBL" id="MBE5023793.1"/>
    </source>
</evidence>
<dbReference type="EMBL" id="JADCJZ010000001">
    <property type="protein sequence ID" value="MBE5023793.1"/>
    <property type="molecule type" value="Genomic_DNA"/>
</dbReference>